<evidence type="ECO:0000256" key="1">
    <source>
        <dbReference type="ARBA" id="ARBA00001933"/>
    </source>
</evidence>
<dbReference type="PANTHER" id="PTHR48078:SF6">
    <property type="entry name" value="L-THREONINE DEHYDRATASE CATABOLIC TDCB"/>
    <property type="match status" value="1"/>
</dbReference>
<accession>A0A1J5R3T5</accession>
<dbReference type="InterPro" id="IPR050147">
    <property type="entry name" value="Ser/Thr_Dehydratase"/>
</dbReference>
<dbReference type="Pfam" id="PF00291">
    <property type="entry name" value="PALP"/>
    <property type="match status" value="1"/>
</dbReference>
<feature type="domain" description="ACT" evidence="4">
    <location>
        <begin position="100"/>
        <end position="174"/>
    </location>
</feature>
<dbReference type="GO" id="GO:0004794">
    <property type="term" value="F:threonine deaminase activity"/>
    <property type="evidence" value="ECO:0007669"/>
    <property type="project" value="UniProtKB-EC"/>
</dbReference>
<keyword evidence="3 5" id="KW-0456">Lyase</keyword>
<dbReference type="AlphaFoldDB" id="A0A1J5R3T5"/>
<comment type="caution">
    <text evidence="5">The sequence shown here is derived from an EMBL/GenBank/DDBJ whole genome shotgun (WGS) entry which is preliminary data.</text>
</comment>
<dbReference type="InterPro" id="IPR036052">
    <property type="entry name" value="TrpB-like_PALP_sf"/>
</dbReference>
<dbReference type="PROSITE" id="PS51671">
    <property type="entry name" value="ACT"/>
    <property type="match status" value="1"/>
</dbReference>
<dbReference type="InterPro" id="IPR001926">
    <property type="entry name" value="TrpB-like_PALP"/>
</dbReference>
<gene>
    <name evidence="5" type="primary">tdcB_2</name>
    <name evidence="5" type="ORF">GALL_274890</name>
</gene>
<organism evidence="5">
    <name type="scientific">mine drainage metagenome</name>
    <dbReference type="NCBI Taxonomy" id="410659"/>
    <lineage>
        <taxon>unclassified sequences</taxon>
        <taxon>metagenomes</taxon>
        <taxon>ecological metagenomes</taxon>
    </lineage>
</organism>
<dbReference type="Gene3D" id="3.30.70.260">
    <property type="match status" value="1"/>
</dbReference>
<name>A0A1J5R3T5_9ZZZZ</name>
<evidence type="ECO:0000256" key="2">
    <source>
        <dbReference type="ARBA" id="ARBA00022898"/>
    </source>
</evidence>
<dbReference type="GO" id="GO:0006565">
    <property type="term" value="P:L-serine catabolic process"/>
    <property type="evidence" value="ECO:0007669"/>
    <property type="project" value="TreeGrafter"/>
</dbReference>
<dbReference type="InterPro" id="IPR002912">
    <property type="entry name" value="ACT_dom"/>
</dbReference>
<dbReference type="GO" id="GO:0006567">
    <property type="term" value="P:L-threonine catabolic process"/>
    <property type="evidence" value="ECO:0007669"/>
    <property type="project" value="TreeGrafter"/>
</dbReference>
<evidence type="ECO:0000259" key="4">
    <source>
        <dbReference type="PROSITE" id="PS51671"/>
    </source>
</evidence>
<dbReference type="Gene3D" id="3.40.50.1100">
    <property type="match status" value="1"/>
</dbReference>
<keyword evidence="2" id="KW-0663">Pyridoxal phosphate</keyword>
<evidence type="ECO:0000256" key="3">
    <source>
        <dbReference type="ARBA" id="ARBA00023239"/>
    </source>
</evidence>
<dbReference type="GO" id="GO:0009097">
    <property type="term" value="P:isoleucine biosynthetic process"/>
    <property type="evidence" value="ECO:0007669"/>
    <property type="project" value="TreeGrafter"/>
</dbReference>
<dbReference type="PANTHER" id="PTHR48078">
    <property type="entry name" value="THREONINE DEHYDRATASE, MITOCHONDRIAL-RELATED"/>
    <property type="match status" value="1"/>
</dbReference>
<dbReference type="EC" id="4.3.1.19" evidence="5"/>
<dbReference type="InterPro" id="IPR044561">
    <property type="entry name" value="ACT_ThrD-II-like"/>
</dbReference>
<dbReference type="CDD" id="cd04886">
    <property type="entry name" value="ACT_ThrD-II-like"/>
    <property type="match status" value="1"/>
</dbReference>
<dbReference type="EMBL" id="MLJW01000285">
    <property type="protein sequence ID" value="OIQ90638.1"/>
    <property type="molecule type" value="Genomic_DNA"/>
</dbReference>
<dbReference type="GO" id="GO:0003941">
    <property type="term" value="F:L-serine ammonia-lyase activity"/>
    <property type="evidence" value="ECO:0007669"/>
    <property type="project" value="TreeGrafter"/>
</dbReference>
<evidence type="ECO:0000313" key="5">
    <source>
        <dbReference type="EMBL" id="OIQ90638.1"/>
    </source>
</evidence>
<dbReference type="SUPFAM" id="SSF53686">
    <property type="entry name" value="Tryptophan synthase beta subunit-like PLP-dependent enzymes"/>
    <property type="match status" value="1"/>
</dbReference>
<comment type="cofactor">
    <cofactor evidence="1">
        <name>pyridoxal 5'-phosphate</name>
        <dbReference type="ChEBI" id="CHEBI:597326"/>
    </cofactor>
</comment>
<reference evidence="5" key="1">
    <citation type="submission" date="2016-10" db="EMBL/GenBank/DDBJ databases">
        <title>Sequence of Gallionella enrichment culture.</title>
        <authorList>
            <person name="Poehlein A."/>
            <person name="Muehling M."/>
            <person name="Daniel R."/>
        </authorList>
    </citation>
    <scope>NUCLEOTIDE SEQUENCE</scope>
</reference>
<sequence>MADGIAVGTPGDVPFEILQRLGVEVRTVSEEDLSRALLFVAERAKLLVEPSGAAGVAALMADPASFPGTVVPILSGGNIDPILLLRVVQHGLTSAGRYLQLRVLLEDRPGALAALLAHLASSGGNVMHVGHVRTAADLGIGDVEIAVQLETKGPEHCERVVAELCAAGYRVTRT</sequence>
<protein>
    <submittedName>
        <fullName evidence="5">L-threonine dehydratase catabolic TdcB</fullName>
        <ecNumber evidence="5">4.3.1.19</ecNumber>
    </submittedName>
</protein>
<proteinExistence type="predicted"/>